<dbReference type="EMBL" id="CP091957">
    <property type="protein sequence ID" value="UOG57923.1"/>
    <property type="molecule type" value="Genomic_DNA"/>
</dbReference>
<gene>
    <name evidence="1" type="ORF">MAL03_07355</name>
</gene>
<organism evidence="1 2">
    <name type="scientific">Leptospira noguchii</name>
    <dbReference type="NCBI Taxonomy" id="28182"/>
    <lineage>
        <taxon>Bacteria</taxon>
        <taxon>Pseudomonadati</taxon>
        <taxon>Spirochaetota</taxon>
        <taxon>Spirochaetia</taxon>
        <taxon>Leptospirales</taxon>
        <taxon>Leptospiraceae</taxon>
        <taxon>Leptospira</taxon>
    </lineage>
</organism>
<dbReference type="Gene3D" id="3.40.1580.10">
    <property type="entry name" value="SMI1/KNR4-like"/>
    <property type="match status" value="1"/>
</dbReference>
<dbReference type="SUPFAM" id="SSF160631">
    <property type="entry name" value="SMI1/KNR4-like"/>
    <property type="match status" value="1"/>
</dbReference>
<evidence type="ECO:0000313" key="2">
    <source>
        <dbReference type="Proteomes" id="UP000829829"/>
    </source>
</evidence>
<dbReference type="InterPro" id="IPR037883">
    <property type="entry name" value="Knr4/Smi1-like_sf"/>
</dbReference>
<dbReference type="Proteomes" id="UP000829829">
    <property type="component" value="Chromosome 1"/>
</dbReference>
<proteinExistence type="predicted"/>
<dbReference type="RefSeq" id="WP_141599181.1">
    <property type="nucleotide sequence ID" value="NZ_CP091953.1"/>
</dbReference>
<sequence length="217" mass="25286">MTSIENLINISSVNIGRTIKEESIEQDFYSLVLSQKFSKEITEIIIKRNGFFTFESALHFFHYGKNAENDYNSLWWNDLRTWKEKYQNERLHSSFCFAQDGFGNQFCFDNGGIYIFDVETAEFEFISNSIEDWAKKVLDDFNFLTGFPLLHEWQLQNGPVKFGFRLIPKIPFCLGGEYSVANLHAIESIKALNWRAEICNQIKNLPDGAEIIFSQIE</sequence>
<protein>
    <submittedName>
        <fullName evidence="1">SMI1/KNR4 family protein</fullName>
    </submittedName>
</protein>
<evidence type="ECO:0000313" key="1">
    <source>
        <dbReference type="EMBL" id="UOG57923.1"/>
    </source>
</evidence>
<name>A0A9Q8VUU9_9LEPT</name>
<reference evidence="1" key="1">
    <citation type="submission" date="2022-02" db="EMBL/GenBank/DDBJ databases">
        <title>The genetically variable rfb locus in Leptospira is a mobile cassette and a molecular signature of serovar identity.</title>
        <authorList>
            <person name="Nieves C."/>
            <person name="Vincent A.T."/>
            <person name="Zarantonelli L."/>
            <person name="Picardeau M."/>
            <person name="Veyrier F.J."/>
            <person name="Buschiazzo A."/>
        </authorList>
    </citation>
    <scope>NUCLEOTIDE SEQUENCE</scope>
    <source>
        <strain evidence="1">IP1512017</strain>
    </source>
</reference>
<accession>A0A9Q8VUU9</accession>
<dbReference type="AlphaFoldDB" id="A0A9Q8VUU9"/>